<dbReference type="InterPro" id="IPR041711">
    <property type="entry name" value="Met-tRNA-FMT_N"/>
</dbReference>
<dbReference type="Pfam" id="PF02911">
    <property type="entry name" value="Formyl_trans_C"/>
    <property type="match status" value="1"/>
</dbReference>
<dbReference type="Gene3D" id="3.10.25.10">
    <property type="entry name" value="Formyl transferase, C-terminal domain"/>
    <property type="match status" value="1"/>
</dbReference>
<dbReference type="SUPFAM" id="SSF50486">
    <property type="entry name" value="FMT C-terminal domain-like"/>
    <property type="match status" value="1"/>
</dbReference>
<dbReference type="CDD" id="cd08704">
    <property type="entry name" value="Met_tRNA_FMT_C"/>
    <property type="match status" value="1"/>
</dbReference>
<dbReference type="GO" id="GO:0071951">
    <property type="term" value="P:conversion of methionyl-tRNA to N-formyl-methionyl-tRNA"/>
    <property type="evidence" value="ECO:0000318"/>
    <property type="project" value="GO_Central"/>
</dbReference>
<dbReference type="PANTHER" id="PTHR11138:SF5">
    <property type="entry name" value="METHIONYL-TRNA FORMYLTRANSFERASE, MITOCHONDRIAL"/>
    <property type="match status" value="1"/>
</dbReference>
<dbReference type="PhylomeDB" id="A8DVD0"/>
<organism evidence="8 9">
    <name type="scientific">Nematostella vectensis</name>
    <name type="common">Starlet sea anemone</name>
    <dbReference type="NCBI Taxonomy" id="45351"/>
    <lineage>
        <taxon>Eukaryota</taxon>
        <taxon>Metazoa</taxon>
        <taxon>Cnidaria</taxon>
        <taxon>Anthozoa</taxon>
        <taxon>Hexacorallia</taxon>
        <taxon>Actiniaria</taxon>
        <taxon>Edwardsiidae</taxon>
        <taxon>Nematostella</taxon>
    </lineage>
</organism>
<reference evidence="8 9" key="1">
    <citation type="journal article" date="2007" name="Science">
        <title>Sea anemone genome reveals ancestral eumetazoan gene repertoire and genomic organization.</title>
        <authorList>
            <person name="Putnam N.H."/>
            <person name="Srivastava M."/>
            <person name="Hellsten U."/>
            <person name="Dirks B."/>
            <person name="Chapman J."/>
            <person name="Salamov A."/>
            <person name="Terry A."/>
            <person name="Shapiro H."/>
            <person name="Lindquist E."/>
            <person name="Kapitonov V.V."/>
            <person name="Jurka J."/>
            <person name="Genikhovich G."/>
            <person name="Grigoriev I.V."/>
            <person name="Lucas S.M."/>
            <person name="Steele R.E."/>
            <person name="Finnerty J.R."/>
            <person name="Technau U."/>
            <person name="Martindale M.Q."/>
            <person name="Rokhsar D.S."/>
        </authorList>
    </citation>
    <scope>NUCLEOTIDE SEQUENCE [LARGE SCALE GENOMIC DNA]</scope>
    <source>
        <strain evidence="9">CH2 X CH6</strain>
    </source>
</reference>
<evidence type="ECO:0000256" key="2">
    <source>
        <dbReference type="ARBA" id="ARBA00012261"/>
    </source>
</evidence>
<dbReference type="HAMAP" id="MF_00182">
    <property type="entry name" value="Formyl_trans"/>
    <property type="match status" value="1"/>
</dbReference>
<protein>
    <recommendedName>
        <fullName evidence="3">Methionyl-tRNA formyltransferase, mitochondrial</fullName>
        <ecNumber evidence="2">2.1.2.9</ecNumber>
    </recommendedName>
</protein>
<keyword evidence="5" id="KW-0648">Protein biosynthesis</keyword>
<dbReference type="InterPro" id="IPR044135">
    <property type="entry name" value="Met-tRNA-FMT_C"/>
</dbReference>
<keyword evidence="9" id="KW-1185">Reference proteome</keyword>
<evidence type="ECO:0000259" key="6">
    <source>
        <dbReference type="Pfam" id="PF00551"/>
    </source>
</evidence>
<dbReference type="SUPFAM" id="SSF53328">
    <property type="entry name" value="Formyltransferase"/>
    <property type="match status" value="1"/>
</dbReference>
<dbReference type="InterPro" id="IPR011034">
    <property type="entry name" value="Formyl_transferase-like_C_sf"/>
</dbReference>
<evidence type="ECO:0000256" key="5">
    <source>
        <dbReference type="ARBA" id="ARBA00022917"/>
    </source>
</evidence>
<evidence type="ECO:0000259" key="7">
    <source>
        <dbReference type="Pfam" id="PF02911"/>
    </source>
</evidence>
<dbReference type="Pfam" id="PF00551">
    <property type="entry name" value="Formyl_trans_N"/>
    <property type="match status" value="1"/>
</dbReference>
<dbReference type="InParanoid" id="A8DVD0"/>
<dbReference type="HOGENOM" id="CLU_033347_1_1_1"/>
<dbReference type="InterPro" id="IPR005794">
    <property type="entry name" value="Fmt"/>
</dbReference>
<accession>A8DVD0</accession>
<feature type="domain" description="Formyl transferase N-terminal" evidence="6">
    <location>
        <begin position="6"/>
        <end position="182"/>
    </location>
</feature>
<dbReference type="OMA" id="GITTMLM"/>
<dbReference type="EC" id="2.1.2.9" evidence="2"/>
<dbReference type="Proteomes" id="UP000001593">
    <property type="component" value="Unassembled WGS sequence"/>
</dbReference>
<evidence type="ECO:0000313" key="9">
    <source>
        <dbReference type="Proteomes" id="UP000001593"/>
    </source>
</evidence>
<dbReference type="CDD" id="cd08646">
    <property type="entry name" value="FMT_core_Met-tRNA-FMT_N"/>
    <property type="match status" value="1"/>
</dbReference>
<dbReference type="InterPro" id="IPR005793">
    <property type="entry name" value="Formyl_trans_C"/>
</dbReference>
<dbReference type="GO" id="GO:0005739">
    <property type="term" value="C:mitochondrion"/>
    <property type="evidence" value="ECO:0000318"/>
    <property type="project" value="GO_Central"/>
</dbReference>
<proteinExistence type="inferred from homology"/>
<name>A8DVD0_NEMVE</name>
<evidence type="ECO:0000256" key="1">
    <source>
        <dbReference type="ARBA" id="ARBA00010699"/>
    </source>
</evidence>
<gene>
    <name evidence="8" type="ORF">NEMVEDRAFT_v1g156333</name>
</gene>
<comment type="similarity">
    <text evidence="1">Belongs to the Fmt family.</text>
</comment>
<dbReference type="STRING" id="45351.A8DVD0"/>
<evidence type="ECO:0000313" key="8">
    <source>
        <dbReference type="EMBL" id="EDO25830.1"/>
    </source>
</evidence>
<dbReference type="EMBL" id="DS477998">
    <property type="protein sequence ID" value="EDO25830.1"/>
    <property type="molecule type" value="Genomic_DNA"/>
</dbReference>
<sequence>MDRQLKIIFAGTPGISETVLKNILNNKFNVELVLTQPDRPANRGKKITQSPVKELALKHDIEVIQPELVKNNHELFARIKHLQPDIMVVVAYGLILPQELLDIPKLGCINIHVSLLPKYRGAAPIQRAILANEKVTGVTIIKMDSGMDTGDILMQQELKIESTETSGTLHDKLANLGALMIVDYLANHENYPVKKQDEVNVSYAPKIEKKEAHINWNEDSHIIERKIRGFNPVPGCFTFLDESLIKIWQADSIDNKNKDYLSIGIKPGTIVNITGVGLIVLCGNNSLLLITKLQVAGKKAQSAKDYVHGQSNLLHKVFKSNIF</sequence>
<keyword evidence="4" id="KW-0808">Transferase</keyword>
<dbReference type="eggNOG" id="KOG3082">
    <property type="taxonomic scope" value="Eukaryota"/>
</dbReference>
<dbReference type="GO" id="GO:0004479">
    <property type="term" value="F:methionyl-tRNA formyltransferase activity"/>
    <property type="evidence" value="ECO:0000318"/>
    <property type="project" value="GO_Central"/>
</dbReference>
<dbReference type="InterPro" id="IPR002376">
    <property type="entry name" value="Formyl_transf_N"/>
</dbReference>
<dbReference type="AlphaFoldDB" id="A8DVD0"/>
<dbReference type="Gene3D" id="3.40.50.170">
    <property type="entry name" value="Formyl transferase, N-terminal domain"/>
    <property type="match status" value="1"/>
</dbReference>
<evidence type="ECO:0000256" key="4">
    <source>
        <dbReference type="ARBA" id="ARBA00022679"/>
    </source>
</evidence>
<dbReference type="NCBIfam" id="TIGR00460">
    <property type="entry name" value="fmt"/>
    <property type="match status" value="1"/>
</dbReference>
<dbReference type="InterPro" id="IPR036477">
    <property type="entry name" value="Formyl_transf_N_sf"/>
</dbReference>
<dbReference type="PANTHER" id="PTHR11138">
    <property type="entry name" value="METHIONYL-TRNA FORMYLTRANSFERASE"/>
    <property type="match status" value="1"/>
</dbReference>
<feature type="domain" description="Formyl transferase C-terminal" evidence="7">
    <location>
        <begin position="206"/>
        <end position="310"/>
    </location>
</feature>
<evidence type="ECO:0000256" key="3">
    <source>
        <dbReference type="ARBA" id="ARBA00014185"/>
    </source>
</evidence>
<dbReference type="InterPro" id="IPR037022">
    <property type="entry name" value="Formyl_trans_C_sf"/>
</dbReference>